<feature type="transmembrane region" description="Helical" evidence="2">
    <location>
        <begin position="21"/>
        <end position="37"/>
    </location>
</feature>
<dbReference type="OrthoDB" id="8910318at2"/>
<sequence>MRRFSRHLPSHPPAQPLGWRVKVVLAGLAALLMAWLYSQPQALFFIGGMTGLFYLASIRERRRIQSLKSSRADTICAFRKAFDCRVVDPWIIRATYQEVQNWSRGFPLEATDNLMEQLKMEAEDLDDLAEDIAKRSGYDLADISGNPWYQRVTTARELVLFINHQPKIRPA</sequence>
<evidence type="ECO:0000256" key="1">
    <source>
        <dbReference type="SAM" id="Coils"/>
    </source>
</evidence>
<reference evidence="3 4" key="1">
    <citation type="submission" date="2019-03" db="EMBL/GenBank/DDBJ databases">
        <title>Genomic Encyclopedia of Archaeal and Bacterial Type Strains, Phase II (KMG-II): from individual species to whole genera.</title>
        <authorList>
            <person name="Goeker M."/>
        </authorList>
    </citation>
    <scope>NUCLEOTIDE SEQUENCE [LARGE SCALE GENOMIC DNA]</scope>
    <source>
        <strain evidence="3 4">ATCC 25309</strain>
    </source>
</reference>
<evidence type="ECO:0000256" key="2">
    <source>
        <dbReference type="SAM" id="Phobius"/>
    </source>
</evidence>
<feature type="transmembrane region" description="Helical" evidence="2">
    <location>
        <begin position="43"/>
        <end position="59"/>
    </location>
</feature>
<feature type="coiled-coil region" evidence="1">
    <location>
        <begin position="108"/>
        <end position="135"/>
    </location>
</feature>
<evidence type="ECO:0000313" key="4">
    <source>
        <dbReference type="Proteomes" id="UP000295662"/>
    </source>
</evidence>
<dbReference type="EMBL" id="SOCA01000003">
    <property type="protein sequence ID" value="TDU70908.1"/>
    <property type="molecule type" value="Genomic_DNA"/>
</dbReference>
<evidence type="ECO:0000313" key="3">
    <source>
        <dbReference type="EMBL" id="TDU70908.1"/>
    </source>
</evidence>
<keyword evidence="2" id="KW-1133">Transmembrane helix</keyword>
<comment type="caution">
    <text evidence="3">The sequence shown here is derived from an EMBL/GenBank/DDBJ whole genome shotgun (WGS) entry which is preliminary data.</text>
</comment>
<dbReference type="Proteomes" id="UP000295662">
    <property type="component" value="Unassembled WGS sequence"/>
</dbReference>
<name>A0A4R7S0K5_9BACT</name>
<proteinExistence type="predicted"/>
<keyword evidence="4" id="KW-1185">Reference proteome</keyword>
<gene>
    <name evidence="3" type="ORF">EI77_02026</name>
</gene>
<dbReference type="AlphaFoldDB" id="A0A4R7S0K5"/>
<protein>
    <submittedName>
        <fullName evidence="3">Uncharacterized protein</fullName>
    </submittedName>
</protein>
<keyword evidence="2" id="KW-0812">Transmembrane</keyword>
<keyword evidence="2" id="KW-0472">Membrane</keyword>
<accession>A0A4R7S0K5</accession>
<keyword evidence="1" id="KW-0175">Coiled coil</keyword>
<organism evidence="3 4">
    <name type="scientific">Prosthecobacter fusiformis</name>
    <dbReference type="NCBI Taxonomy" id="48464"/>
    <lineage>
        <taxon>Bacteria</taxon>
        <taxon>Pseudomonadati</taxon>
        <taxon>Verrucomicrobiota</taxon>
        <taxon>Verrucomicrobiia</taxon>
        <taxon>Verrucomicrobiales</taxon>
        <taxon>Verrucomicrobiaceae</taxon>
        <taxon>Prosthecobacter</taxon>
    </lineage>
</organism>
<dbReference type="RefSeq" id="WP_133795111.1">
    <property type="nucleotide sequence ID" value="NZ_SOCA01000003.1"/>
</dbReference>